<dbReference type="SUPFAM" id="SSF48264">
    <property type="entry name" value="Cytochrome P450"/>
    <property type="match status" value="1"/>
</dbReference>
<evidence type="ECO:0000256" key="3">
    <source>
        <dbReference type="ARBA" id="ARBA00022617"/>
    </source>
</evidence>
<comment type="cofactor">
    <cofactor evidence="1">
        <name>heme</name>
        <dbReference type="ChEBI" id="CHEBI:30413"/>
    </cofactor>
</comment>
<evidence type="ECO:0000256" key="1">
    <source>
        <dbReference type="ARBA" id="ARBA00001971"/>
    </source>
</evidence>
<reference evidence="7" key="1">
    <citation type="journal article" date="2023" name="Mol. Phylogenet. Evol.">
        <title>Genome-scale phylogeny and comparative genomics of the fungal order Sordariales.</title>
        <authorList>
            <person name="Hensen N."/>
            <person name="Bonometti L."/>
            <person name="Westerberg I."/>
            <person name="Brannstrom I.O."/>
            <person name="Guillou S."/>
            <person name="Cros-Aarteil S."/>
            <person name="Calhoun S."/>
            <person name="Haridas S."/>
            <person name="Kuo A."/>
            <person name="Mondo S."/>
            <person name="Pangilinan J."/>
            <person name="Riley R."/>
            <person name="LaButti K."/>
            <person name="Andreopoulos B."/>
            <person name="Lipzen A."/>
            <person name="Chen C."/>
            <person name="Yan M."/>
            <person name="Daum C."/>
            <person name="Ng V."/>
            <person name="Clum A."/>
            <person name="Steindorff A."/>
            <person name="Ohm R.A."/>
            <person name="Martin F."/>
            <person name="Silar P."/>
            <person name="Natvig D.O."/>
            <person name="Lalanne C."/>
            <person name="Gautier V."/>
            <person name="Ament-Velasquez S.L."/>
            <person name="Kruys A."/>
            <person name="Hutchinson M.I."/>
            <person name="Powell A.J."/>
            <person name="Barry K."/>
            <person name="Miller A.N."/>
            <person name="Grigoriev I.V."/>
            <person name="Debuchy R."/>
            <person name="Gladieux P."/>
            <person name="Hiltunen Thoren M."/>
            <person name="Johannesson H."/>
        </authorList>
    </citation>
    <scope>NUCLEOTIDE SEQUENCE</scope>
    <source>
        <strain evidence="7">CBS 892.96</strain>
    </source>
</reference>
<dbReference type="PANTHER" id="PTHR24305">
    <property type="entry name" value="CYTOCHROME P450"/>
    <property type="match status" value="1"/>
</dbReference>
<reference evidence="7" key="2">
    <citation type="submission" date="2023-05" db="EMBL/GenBank/DDBJ databases">
        <authorList>
            <consortium name="Lawrence Berkeley National Laboratory"/>
            <person name="Steindorff A."/>
            <person name="Hensen N."/>
            <person name="Bonometti L."/>
            <person name="Westerberg I."/>
            <person name="Brannstrom I.O."/>
            <person name="Guillou S."/>
            <person name="Cros-Aarteil S."/>
            <person name="Calhoun S."/>
            <person name="Haridas S."/>
            <person name="Kuo A."/>
            <person name="Mondo S."/>
            <person name="Pangilinan J."/>
            <person name="Riley R."/>
            <person name="Labutti K."/>
            <person name="Andreopoulos B."/>
            <person name="Lipzen A."/>
            <person name="Chen C."/>
            <person name="Yanf M."/>
            <person name="Daum C."/>
            <person name="Ng V."/>
            <person name="Clum A."/>
            <person name="Ohm R."/>
            <person name="Martin F."/>
            <person name="Silar P."/>
            <person name="Natvig D."/>
            <person name="Lalanne C."/>
            <person name="Gautier V."/>
            <person name="Ament-Velasquez S.L."/>
            <person name="Kruys A."/>
            <person name="Hutchinson M.I."/>
            <person name="Powell A.J."/>
            <person name="Barry K."/>
            <person name="Miller A.N."/>
            <person name="Grigoriev I.V."/>
            <person name="Debuchy R."/>
            <person name="Gladieux P."/>
            <person name="Thoren M.H."/>
            <person name="Johannesson H."/>
        </authorList>
    </citation>
    <scope>NUCLEOTIDE SEQUENCE</scope>
    <source>
        <strain evidence="7">CBS 892.96</strain>
    </source>
</reference>
<gene>
    <name evidence="7" type="ORF">QBC36DRAFT_343656</name>
</gene>
<evidence type="ECO:0000256" key="5">
    <source>
        <dbReference type="ARBA" id="ARBA00023004"/>
    </source>
</evidence>
<comment type="caution">
    <text evidence="7">The sequence shown here is derived from an EMBL/GenBank/DDBJ whole genome shotgun (WGS) entry which is preliminary data.</text>
</comment>
<dbReference type="AlphaFoldDB" id="A0AAN7AAR4"/>
<keyword evidence="4" id="KW-0479">Metal-binding</keyword>
<dbReference type="InterPro" id="IPR036396">
    <property type="entry name" value="Cyt_P450_sf"/>
</dbReference>
<keyword evidence="6" id="KW-1133">Transmembrane helix</keyword>
<dbReference type="InterPro" id="IPR050121">
    <property type="entry name" value="Cytochrome_P450_monoxygenase"/>
</dbReference>
<name>A0AAN7AAR4_9PEZI</name>
<comment type="similarity">
    <text evidence="2">Belongs to the cytochrome P450 family.</text>
</comment>
<dbReference type="InterPro" id="IPR001128">
    <property type="entry name" value="Cyt_P450"/>
</dbReference>
<organism evidence="7 8">
    <name type="scientific">Triangularia setosa</name>
    <dbReference type="NCBI Taxonomy" id="2587417"/>
    <lineage>
        <taxon>Eukaryota</taxon>
        <taxon>Fungi</taxon>
        <taxon>Dikarya</taxon>
        <taxon>Ascomycota</taxon>
        <taxon>Pezizomycotina</taxon>
        <taxon>Sordariomycetes</taxon>
        <taxon>Sordariomycetidae</taxon>
        <taxon>Sordariales</taxon>
        <taxon>Podosporaceae</taxon>
        <taxon>Triangularia</taxon>
    </lineage>
</organism>
<dbReference type="EMBL" id="MU866114">
    <property type="protein sequence ID" value="KAK4179574.1"/>
    <property type="molecule type" value="Genomic_DNA"/>
</dbReference>
<protein>
    <submittedName>
        <fullName evidence="7">Cytochrome P450</fullName>
    </submittedName>
</protein>
<dbReference type="PANTHER" id="PTHR24305:SF210">
    <property type="entry name" value="CYTOCHROME P450 MONOOXYGENASE ASQL-RELATED"/>
    <property type="match status" value="1"/>
</dbReference>
<dbReference type="Pfam" id="PF00067">
    <property type="entry name" value="p450"/>
    <property type="match status" value="1"/>
</dbReference>
<evidence type="ECO:0000256" key="4">
    <source>
        <dbReference type="ARBA" id="ARBA00022723"/>
    </source>
</evidence>
<evidence type="ECO:0000313" key="8">
    <source>
        <dbReference type="Proteomes" id="UP001302321"/>
    </source>
</evidence>
<proteinExistence type="inferred from homology"/>
<evidence type="ECO:0000256" key="2">
    <source>
        <dbReference type="ARBA" id="ARBA00010617"/>
    </source>
</evidence>
<evidence type="ECO:0000256" key="6">
    <source>
        <dbReference type="SAM" id="Phobius"/>
    </source>
</evidence>
<evidence type="ECO:0000313" key="7">
    <source>
        <dbReference type="EMBL" id="KAK4179574.1"/>
    </source>
</evidence>
<accession>A0AAN7AAR4</accession>
<dbReference type="GO" id="GO:0016705">
    <property type="term" value="F:oxidoreductase activity, acting on paired donors, with incorporation or reduction of molecular oxygen"/>
    <property type="evidence" value="ECO:0007669"/>
    <property type="project" value="InterPro"/>
</dbReference>
<keyword evidence="8" id="KW-1185">Reference proteome</keyword>
<keyword evidence="3" id="KW-0349">Heme</keyword>
<keyword evidence="5" id="KW-0408">Iron</keyword>
<dbReference type="Proteomes" id="UP001302321">
    <property type="component" value="Unassembled WGS sequence"/>
</dbReference>
<dbReference type="GO" id="GO:0004497">
    <property type="term" value="F:monooxygenase activity"/>
    <property type="evidence" value="ECO:0007669"/>
    <property type="project" value="InterPro"/>
</dbReference>
<feature type="transmembrane region" description="Helical" evidence="6">
    <location>
        <begin position="20"/>
        <end position="42"/>
    </location>
</feature>
<sequence length="457" mass="51433">MVWENTLVTTWQTLPPAIRFSAAVAIFCITAFILNAFYELYFSPLASFPRPRLCAISPTMAHRPPQRYGGVVRISPDTLTFTDERAWYDICGGSKAAKDSMPKDPSLAALIGASPRHGIMRRALVPALRCENVLKIESMLQRHIDDYLDAIKPSGQSNLVDMRDMNSFLICNLIADLFLGESIKLSNNPKYRGWVHSFDQFARGVTLLAILKQFPGLHKVLLFAVHRWGNAERDAFMKPTYDSFDRRIALPEKRQDLLQMILDGNEDGSGRQSTMPPGLLRDFAPFLFLGRCESMPTDSSAVRKILLEEAEGAFASESDITMDRISTAKIADWVVPGNTVSVCQNFARPAEHIPERWLPHGRGRLEDCANDNKGCVHPFSVGPQSCFGQDFYALRLTLCKLLYRYGLVLAPGCENWLDGQHTFSTRIKPALMAFQGAQGASWMPIYYHNQDDRKYEL</sequence>
<dbReference type="GO" id="GO:0005506">
    <property type="term" value="F:iron ion binding"/>
    <property type="evidence" value="ECO:0007669"/>
    <property type="project" value="InterPro"/>
</dbReference>
<dbReference type="GO" id="GO:0020037">
    <property type="term" value="F:heme binding"/>
    <property type="evidence" value="ECO:0007669"/>
    <property type="project" value="InterPro"/>
</dbReference>
<keyword evidence="6" id="KW-0472">Membrane</keyword>
<dbReference type="Gene3D" id="1.10.630.10">
    <property type="entry name" value="Cytochrome P450"/>
    <property type="match status" value="2"/>
</dbReference>
<keyword evidence="6" id="KW-0812">Transmembrane</keyword>